<evidence type="ECO:0000256" key="2">
    <source>
        <dbReference type="ARBA" id="ARBA00023015"/>
    </source>
</evidence>
<dbReference type="GO" id="GO:0003677">
    <property type="term" value="F:DNA binding"/>
    <property type="evidence" value="ECO:0007669"/>
    <property type="project" value="InterPro"/>
</dbReference>
<sequence length="200" mass="22879">MLRTHPKPETVFVKDVADDVKEWLVRIARHDDHRAFRLLFELFYPELIRFALFYVKVRETAEEIVQDVFLKIWQIRATILVILNFRAYLFSATRNHCLNYLQRKGNPAFTSVDGTAVADTVGTDDNPQQALELVDMQRTIQAAVDALPPQCHLIFQLVKEQGFSYREVADLLAISPRTVETQISIALRKIAAALGPLLES</sequence>
<evidence type="ECO:0000313" key="8">
    <source>
        <dbReference type="Proteomes" id="UP000290407"/>
    </source>
</evidence>
<protein>
    <submittedName>
        <fullName evidence="7">RNA polymerase sigma-70 factor</fullName>
    </submittedName>
</protein>
<dbReference type="InterPro" id="IPR039425">
    <property type="entry name" value="RNA_pol_sigma-70-like"/>
</dbReference>
<dbReference type="GO" id="GO:0006352">
    <property type="term" value="P:DNA-templated transcription initiation"/>
    <property type="evidence" value="ECO:0007669"/>
    <property type="project" value="InterPro"/>
</dbReference>
<feature type="domain" description="RNA polymerase sigma factor 70 region 4 type 2" evidence="6">
    <location>
        <begin position="139"/>
        <end position="190"/>
    </location>
</feature>
<evidence type="ECO:0000259" key="5">
    <source>
        <dbReference type="Pfam" id="PF04542"/>
    </source>
</evidence>
<dbReference type="InterPro" id="IPR013325">
    <property type="entry name" value="RNA_pol_sigma_r2"/>
</dbReference>
<dbReference type="SUPFAM" id="SSF88659">
    <property type="entry name" value="Sigma3 and sigma4 domains of RNA polymerase sigma factors"/>
    <property type="match status" value="1"/>
</dbReference>
<keyword evidence="3" id="KW-0731">Sigma factor</keyword>
<dbReference type="InterPro" id="IPR013324">
    <property type="entry name" value="RNA_pol_sigma_r3/r4-like"/>
</dbReference>
<dbReference type="Gene3D" id="1.10.1740.10">
    <property type="match status" value="1"/>
</dbReference>
<keyword evidence="8" id="KW-1185">Reference proteome</keyword>
<dbReference type="Pfam" id="PF04542">
    <property type="entry name" value="Sigma70_r2"/>
    <property type="match status" value="1"/>
</dbReference>
<organism evidence="7 8">
    <name type="scientific">Spirosoma sordidisoli</name>
    <dbReference type="NCBI Taxonomy" id="2502893"/>
    <lineage>
        <taxon>Bacteria</taxon>
        <taxon>Pseudomonadati</taxon>
        <taxon>Bacteroidota</taxon>
        <taxon>Cytophagia</taxon>
        <taxon>Cytophagales</taxon>
        <taxon>Cytophagaceae</taxon>
        <taxon>Spirosoma</taxon>
    </lineage>
</organism>
<comment type="similarity">
    <text evidence="1">Belongs to the sigma-70 factor family. ECF subfamily.</text>
</comment>
<proteinExistence type="inferred from homology"/>
<dbReference type="EMBL" id="SBLB01000001">
    <property type="protein sequence ID" value="RYC71204.1"/>
    <property type="molecule type" value="Genomic_DNA"/>
</dbReference>
<name>A0A4Q2UP41_9BACT</name>
<dbReference type="InterPro" id="IPR014284">
    <property type="entry name" value="RNA_pol_sigma-70_dom"/>
</dbReference>
<dbReference type="AlphaFoldDB" id="A0A4Q2UP41"/>
<dbReference type="Gene3D" id="1.10.10.10">
    <property type="entry name" value="Winged helix-like DNA-binding domain superfamily/Winged helix DNA-binding domain"/>
    <property type="match status" value="1"/>
</dbReference>
<feature type="domain" description="RNA polymerase sigma-70 region 2" evidence="5">
    <location>
        <begin position="39"/>
        <end position="105"/>
    </location>
</feature>
<dbReference type="PANTHER" id="PTHR43133:SF46">
    <property type="entry name" value="RNA POLYMERASE SIGMA-70 FACTOR ECF SUBFAMILY"/>
    <property type="match status" value="1"/>
</dbReference>
<evidence type="ECO:0000313" key="7">
    <source>
        <dbReference type="EMBL" id="RYC71204.1"/>
    </source>
</evidence>
<evidence type="ECO:0000256" key="4">
    <source>
        <dbReference type="ARBA" id="ARBA00023163"/>
    </source>
</evidence>
<dbReference type="PANTHER" id="PTHR43133">
    <property type="entry name" value="RNA POLYMERASE ECF-TYPE SIGMA FACTO"/>
    <property type="match status" value="1"/>
</dbReference>
<reference evidence="7 8" key="1">
    <citation type="submission" date="2019-01" db="EMBL/GenBank/DDBJ databases">
        <title>Spirosoma flava sp. nov., a propanil-degrading bacterium isolated from herbicide-contaminated soil.</title>
        <authorList>
            <person name="Zhang L."/>
            <person name="Jiang J.-D."/>
        </authorList>
    </citation>
    <scope>NUCLEOTIDE SEQUENCE [LARGE SCALE GENOMIC DNA]</scope>
    <source>
        <strain evidence="7 8">TY50</strain>
    </source>
</reference>
<gene>
    <name evidence="7" type="ORF">EQG79_03400</name>
</gene>
<dbReference type="Pfam" id="PF08281">
    <property type="entry name" value="Sigma70_r4_2"/>
    <property type="match status" value="1"/>
</dbReference>
<dbReference type="InterPro" id="IPR007627">
    <property type="entry name" value="RNA_pol_sigma70_r2"/>
</dbReference>
<dbReference type="NCBIfam" id="TIGR02985">
    <property type="entry name" value="Sig70_bacteroi1"/>
    <property type="match status" value="1"/>
</dbReference>
<dbReference type="Proteomes" id="UP000290407">
    <property type="component" value="Unassembled WGS sequence"/>
</dbReference>
<dbReference type="InterPro" id="IPR014327">
    <property type="entry name" value="RNA_pol_sigma70_bacteroid"/>
</dbReference>
<dbReference type="InterPro" id="IPR013249">
    <property type="entry name" value="RNA_pol_sigma70_r4_t2"/>
</dbReference>
<evidence type="ECO:0000256" key="3">
    <source>
        <dbReference type="ARBA" id="ARBA00023082"/>
    </source>
</evidence>
<evidence type="ECO:0000259" key="6">
    <source>
        <dbReference type="Pfam" id="PF08281"/>
    </source>
</evidence>
<keyword evidence="2" id="KW-0805">Transcription regulation</keyword>
<evidence type="ECO:0000256" key="1">
    <source>
        <dbReference type="ARBA" id="ARBA00010641"/>
    </source>
</evidence>
<dbReference type="SUPFAM" id="SSF88946">
    <property type="entry name" value="Sigma2 domain of RNA polymerase sigma factors"/>
    <property type="match status" value="1"/>
</dbReference>
<dbReference type="GO" id="GO:0016987">
    <property type="term" value="F:sigma factor activity"/>
    <property type="evidence" value="ECO:0007669"/>
    <property type="project" value="UniProtKB-KW"/>
</dbReference>
<keyword evidence="4" id="KW-0804">Transcription</keyword>
<comment type="caution">
    <text evidence="7">The sequence shown here is derived from an EMBL/GenBank/DDBJ whole genome shotgun (WGS) entry which is preliminary data.</text>
</comment>
<dbReference type="InterPro" id="IPR036388">
    <property type="entry name" value="WH-like_DNA-bd_sf"/>
</dbReference>
<dbReference type="NCBIfam" id="TIGR02937">
    <property type="entry name" value="sigma70-ECF"/>
    <property type="match status" value="1"/>
</dbReference>
<accession>A0A4Q2UP41</accession>